<organism evidence="4 5">
    <name type="scientific">Halogeometricum rufum</name>
    <dbReference type="NCBI Taxonomy" id="553469"/>
    <lineage>
        <taxon>Archaea</taxon>
        <taxon>Methanobacteriati</taxon>
        <taxon>Methanobacteriota</taxon>
        <taxon>Stenosarchaea group</taxon>
        <taxon>Halobacteria</taxon>
        <taxon>Halobacteriales</taxon>
        <taxon>Haloferacaceae</taxon>
        <taxon>Halogeometricum</taxon>
    </lineage>
</organism>
<dbReference type="Pfam" id="PF16861">
    <property type="entry name" value="Carbam_trans_C"/>
    <property type="match status" value="1"/>
</dbReference>
<dbReference type="InterPro" id="IPR003696">
    <property type="entry name" value="Carbtransf_dom"/>
</dbReference>
<evidence type="ECO:0000313" key="5">
    <source>
        <dbReference type="Proteomes" id="UP000198531"/>
    </source>
</evidence>
<comment type="similarity">
    <text evidence="1">Belongs to the NodU/CmcH family.</text>
</comment>
<sequence>MKQYVLSINPGIAGLGSHDPAAVLFENGEPVFGVEEERLTRQKHAMNTFPERAIEACLDARGLSLPDVDTVALSWSPREFPQMVPRVVQRATSQSGSVTDRVKHAGWRVKSELKTGLLGRRAVEQRLKAIDTPLPPIEVHEHHACHAATAFYPAPFDEGLVLTLDARGERDATVVWWGDESGLQRLRTYDYTNSLGYFYGAVTKFLGFYANNGEGKVMGLAPYGEENEDIERTLRSVVETGVDYDVSELSQSFEYATERLEALFGRPRKESPTEFTQWEKDLAYAAQSLLEEIVADVVSTYCERLGTGNVGLAGGVALNCKMNKRVMELDCVDELFIQPVSNDAGSALGAGMLEYRPREVPEMDTVYWGPSYTSEEIESQLRTNKIDYQRPDDLERYVAERLADGALVGWFQGRMEMGPRALGNRSILADPRTRDSLDRVNEFVKHREAWRPFAPSMLERAIDDYLVNPEPSSYMIKTFDAREERKDDITAVLHPGDETTRPQTVREDQNPRYHRLISEFENITDVPVVLNTSFNDHGEPIVNTPSEAIKDFFGMGLDVLVLEDIVVEKEQVGRREHELEGEAEAV</sequence>
<accession>A0A1I6J4G3</accession>
<keyword evidence="4" id="KW-0808">Transferase</keyword>
<dbReference type="AlphaFoldDB" id="A0A1I6J4G3"/>
<dbReference type="SUPFAM" id="SSF53067">
    <property type="entry name" value="Actin-like ATPase domain"/>
    <property type="match status" value="1"/>
</dbReference>
<dbReference type="InterPro" id="IPR043129">
    <property type="entry name" value="ATPase_NBD"/>
</dbReference>
<evidence type="ECO:0000259" key="3">
    <source>
        <dbReference type="Pfam" id="PF16861"/>
    </source>
</evidence>
<dbReference type="Gene3D" id="3.90.870.20">
    <property type="entry name" value="Carbamoyltransferase, C-terminal domain"/>
    <property type="match status" value="1"/>
</dbReference>
<dbReference type="Proteomes" id="UP000198531">
    <property type="component" value="Unassembled WGS sequence"/>
</dbReference>
<dbReference type="Gene3D" id="3.30.420.40">
    <property type="match status" value="2"/>
</dbReference>
<dbReference type="InterPro" id="IPR051338">
    <property type="entry name" value="NodU/CmcH_Carbamoyltrnsfr"/>
</dbReference>
<dbReference type="PANTHER" id="PTHR34847:SF1">
    <property type="entry name" value="NODULATION PROTEIN U"/>
    <property type="match status" value="1"/>
</dbReference>
<proteinExistence type="inferred from homology"/>
<dbReference type="InterPro" id="IPR031730">
    <property type="entry name" value="Carbam_trans_C"/>
</dbReference>
<evidence type="ECO:0000313" key="4">
    <source>
        <dbReference type="EMBL" id="SFR73829.1"/>
    </source>
</evidence>
<dbReference type="STRING" id="553469.SAMN04487947_4029"/>
<dbReference type="EMBL" id="FOYT01000006">
    <property type="protein sequence ID" value="SFR73829.1"/>
    <property type="molecule type" value="Genomic_DNA"/>
</dbReference>
<dbReference type="PANTHER" id="PTHR34847">
    <property type="entry name" value="NODULATION PROTEIN U"/>
    <property type="match status" value="1"/>
</dbReference>
<gene>
    <name evidence="4" type="ORF">SAMN04487947_4029</name>
</gene>
<dbReference type="InterPro" id="IPR038152">
    <property type="entry name" value="Carbam_trans_C_sf"/>
</dbReference>
<evidence type="ECO:0000256" key="1">
    <source>
        <dbReference type="ARBA" id="ARBA00006129"/>
    </source>
</evidence>
<dbReference type="OrthoDB" id="42122at2157"/>
<protein>
    <submittedName>
        <fullName evidence="4">Carbamoyltransferase</fullName>
    </submittedName>
</protein>
<keyword evidence="5" id="KW-1185">Reference proteome</keyword>
<dbReference type="Pfam" id="PF02543">
    <property type="entry name" value="Carbam_trans_N"/>
    <property type="match status" value="1"/>
</dbReference>
<dbReference type="CDD" id="cd24098">
    <property type="entry name" value="ASKHA_NBD_TobZ_N"/>
    <property type="match status" value="1"/>
</dbReference>
<name>A0A1I6J4G3_9EURY</name>
<feature type="domain" description="Carbamoyltransferase C-terminal" evidence="3">
    <location>
        <begin position="399"/>
        <end position="569"/>
    </location>
</feature>
<reference evidence="5" key="1">
    <citation type="submission" date="2016-10" db="EMBL/GenBank/DDBJ databases">
        <authorList>
            <person name="Varghese N."/>
            <person name="Submissions S."/>
        </authorList>
    </citation>
    <scope>NUCLEOTIDE SEQUENCE [LARGE SCALE GENOMIC DNA]</scope>
    <source>
        <strain evidence="5">CGMCC 1.7736</strain>
    </source>
</reference>
<evidence type="ECO:0000259" key="2">
    <source>
        <dbReference type="Pfam" id="PF02543"/>
    </source>
</evidence>
<dbReference type="GO" id="GO:0016740">
    <property type="term" value="F:transferase activity"/>
    <property type="evidence" value="ECO:0007669"/>
    <property type="project" value="UniProtKB-KW"/>
</dbReference>
<dbReference type="RefSeq" id="WP_089811034.1">
    <property type="nucleotide sequence ID" value="NZ_FOYT01000006.1"/>
</dbReference>
<feature type="domain" description="Carbamoyltransferase" evidence="2">
    <location>
        <begin position="13"/>
        <end position="351"/>
    </location>
</feature>